<keyword evidence="2" id="KW-1185">Reference proteome</keyword>
<evidence type="ECO:0000313" key="2">
    <source>
        <dbReference type="Proteomes" id="UP001431784"/>
    </source>
</evidence>
<dbReference type="EMBL" id="JAQZSM010000004">
    <property type="protein sequence ID" value="MDD7970723.1"/>
    <property type="molecule type" value="Genomic_DNA"/>
</dbReference>
<proteinExistence type="predicted"/>
<dbReference type="Proteomes" id="UP001431784">
    <property type="component" value="Unassembled WGS sequence"/>
</dbReference>
<evidence type="ECO:0000313" key="1">
    <source>
        <dbReference type="EMBL" id="MDD7970723.1"/>
    </source>
</evidence>
<dbReference type="InterPro" id="IPR027266">
    <property type="entry name" value="TrmE/GcvT-like"/>
</dbReference>
<protein>
    <submittedName>
        <fullName evidence="1">Sarcosine oxidase subunit gamma</fullName>
    </submittedName>
</protein>
<reference evidence="1" key="1">
    <citation type="submission" date="2023-02" db="EMBL/GenBank/DDBJ databases">
        <title>Description of Roseinatronobacter alkalisoli sp. nov., an alkaliphilic bacerium isolated from soda soil.</title>
        <authorList>
            <person name="Wei W."/>
        </authorList>
    </citation>
    <scope>NUCLEOTIDE SEQUENCE</scope>
    <source>
        <strain evidence="1">HJB301</strain>
    </source>
</reference>
<sequence length="186" mass="19524">MHDLTPLTALGSGAPQTDTIGPVTISENPDSALVSVAARLGQEAACARVLAAILGVPAPDVAQFVQGATLGAFWTAQHCWMVDGPDDPQAGLSARLKAELGDMASVTDQSVGWVRFDLQGDGLGVLFERLCNLDMARMPTGSARRSVIEHLGCFVLHRDGGYTVYGPRSSAQSLHHALVTAARSVF</sequence>
<organism evidence="1 2">
    <name type="scientific">Roseinatronobacter alkalisoli</name>
    <dbReference type="NCBI Taxonomy" id="3028235"/>
    <lineage>
        <taxon>Bacteria</taxon>
        <taxon>Pseudomonadati</taxon>
        <taxon>Pseudomonadota</taxon>
        <taxon>Alphaproteobacteria</taxon>
        <taxon>Rhodobacterales</taxon>
        <taxon>Paracoccaceae</taxon>
        <taxon>Roseinatronobacter</taxon>
    </lineage>
</organism>
<dbReference type="RefSeq" id="WP_274351405.1">
    <property type="nucleotide sequence ID" value="NZ_JAQZSM010000004.1"/>
</dbReference>
<gene>
    <name evidence="1" type="ORF">PUT78_06400</name>
</gene>
<comment type="caution">
    <text evidence="1">The sequence shown here is derived from an EMBL/GenBank/DDBJ whole genome shotgun (WGS) entry which is preliminary data.</text>
</comment>
<dbReference type="SUPFAM" id="SSF103025">
    <property type="entry name" value="Folate-binding domain"/>
    <property type="match status" value="1"/>
</dbReference>
<name>A0ABT5T6I4_9RHOB</name>
<accession>A0ABT5T6I4</accession>
<dbReference type="Gene3D" id="3.30.1360.120">
    <property type="entry name" value="Probable tRNA modification gtpase trme, domain 1"/>
    <property type="match status" value="1"/>
</dbReference>